<evidence type="ECO:0000256" key="3">
    <source>
        <dbReference type="ARBA" id="ARBA00022845"/>
    </source>
</evidence>
<keyword evidence="3 4" id="KW-0810">Translation regulation</keyword>
<keyword evidence="6" id="KW-1185">Reference proteome</keyword>
<dbReference type="Gene3D" id="2.30.290.10">
    <property type="entry name" value="BH3618-like"/>
    <property type="match status" value="1"/>
</dbReference>
<keyword evidence="5" id="KW-0969">Cilium</keyword>
<dbReference type="InterPro" id="IPR003775">
    <property type="entry name" value="Flagellar_assembly_factor_FliW"/>
</dbReference>
<comment type="similarity">
    <text evidence="4">Belongs to the FliW family.</text>
</comment>
<reference evidence="5 6" key="1">
    <citation type="submission" date="2020-07" db="EMBL/GenBank/DDBJ databases">
        <title>Complete genome and description of Selenomonas timonensis sp. nov., a new bacterium isolated from a gingivitis subject.</title>
        <authorList>
            <person name="Antezack A."/>
        </authorList>
    </citation>
    <scope>NUCLEOTIDE SEQUENCE [LARGE SCALE GENOMIC DNA]</scope>
    <source>
        <strain evidence="5 6">Marseille-Q3039</strain>
    </source>
</reference>
<evidence type="ECO:0000313" key="6">
    <source>
        <dbReference type="Proteomes" id="UP000515480"/>
    </source>
</evidence>
<dbReference type="GO" id="GO:0006417">
    <property type="term" value="P:regulation of translation"/>
    <property type="evidence" value="ECO:0007669"/>
    <property type="project" value="UniProtKB-KW"/>
</dbReference>
<proteinExistence type="inferred from homology"/>
<dbReference type="SUPFAM" id="SSF141457">
    <property type="entry name" value="BH3618-like"/>
    <property type="match status" value="1"/>
</dbReference>
<dbReference type="InterPro" id="IPR024046">
    <property type="entry name" value="Flagellar_assmbl_FliW_dom_sf"/>
</dbReference>
<accession>A0A7G7VLX4</accession>
<sequence length="148" mass="16804">MKKIMTSRFGEIEAAEESIIHFAAGIPAFEEEREFIIIPYEEDSPYVFLQSAKTPELAFLMTMPLAFFPDYEFTIDDEVEAELGLTSPEEVLIYAILTLAGKEIRDLTANLMAPIVINAATRQAKQIVLDRSPYTTKHRLFPSEKEAR</sequence>
<evidence type="ECO:0000313" key="5">
    <source>
        <dbReference type="EMBL" id="QNH55117.1"/>
    </source>
</evidence>
<organism evidence="5 6">
    <name type="scientific">Selenomonas timonae</name>
    <dbReference type="NCBI Taxonomy" id="2754044"/>
    <lineage>
        <taxon>Bacteria</taxon>
        <taxon>Bacillati</taxon>
        <taxon>Bacillota</taxon>
        <taxon>Negativicutes</taxon>
        <taxon>Selenomonadales</taxon>
        <taxon>Selenomonadaceae</taxon>
        <taxon>Selenomonas</taxon>
    </lineage>
</organism>
<dbReference type="Proteomes" id="UP000515480">
    <property type="component" value="Chromosome"/>
</dbReference>
<comment type="function">
    <text evidence="4">Acts as an anti-CsrA protein, binds CsrA and prevents it from repressing translation of its target genes, one of which is flagellin. Binds to flagellin and participates in the assembly of the flagellum.</text>
</comment>
<dbReference type="HAMAP" id="MF_01185">
    <property type="entry name" value="FliW"/>
    <property type="match status" value="1"/>
</dbReference>
<evidence type="ECO:0000256" key="1">
    <source>
        <dbReference type="ARBA" id="ARBA00022490"/>
    </source>
</evidence>
<dbReference type="PANTHER" id="PTHR39190:SF1">
    <property type="entry name" value="FLAGELLAR ASSEMBLY FACTOR FLIW"/>
    <property type="match status" value="1"/>
</dbReference>
<keyword evidence="5" id="KW-0282">Flagellum</keyword>
<gene>
    <name evidence="4" type="primary">fliW</name>
    <name evidence="5" type="ORF">H1B31_04085</name>
</gene>
<keyword evidence="5" id="KW-0966">Cell projection</keyword>
<keyword evidence="2 4" id="KW-1005">Bacterial flagellum biogenesis</keyword>
<dbReference type="GO" id="GO:0005737">
    <property type="term" value="C:cytoplasm"/>
    <property type="evidence" value="ECO:0007669"/>
    <property type="project" value="UniProtKB-SubCell"/>
</dbReference>
<dbReference type="Pfam" id="PF02623">
    <property type="entry name" value="FliW"/>
    <property type="match status" value="1"/>
</dbReference>
<dbReference type="GO" id="GO:0044780">
    <property type="term" value="P:bacterial-type flagellum assembly"/>
    <property type="evidence" value="ECO:0007669"/>
    <property type="project" value="UniProtKB-UniRule"/>
</dbReference>
<dbReference type="RefSeq" id="WP_009440930.1">
    <property type="nucleotide sequence ID" value="NZ_CP060204.1"/>
</dbReference>
<evidence type="ECO:0000256" key="4">
    <source>
        <dbReference type="HAMAP-Rule" id="MF_01185"/>
    </source>
</evidence>
<evidence type="ECO:0000256" key="2">
    <source>
        <dbReference type="ARBA" id="ARBA00022795"/>
    </source>
</evidence>
<dbReference type="EMBL" id="CP060204">
    <property type="protein sequence ID" value="QNH55117.1"/>
    <property type="molecule type" value="Genomic_DNA"/>
</dbReference>
<keyword evidence="1 4" id="KW-0963">Cytoplasm</keyword>
<dbReference type="NCBIfam" id="NF009793">
    <property type="entry name" value="PRK13285.1-1"/>
    <property type="match status" value="1"/>
</dbReference>
<comment type="subunit">
    <text evidence="4">Interacts with translational regulator CsrA and flagellin(s).</text>
</comment>
<dbReference type="PANTHER" id="PTHR39190">
    <property type="entry name" value="FLAGELLAR ASSEMBLY FACTOR FLIW"/>
    <property type="match status" value="1"/>
</dbReference>
<keyword evidence="4" id="KW-0143">Chaperone</keyword>
<protein>
    <recommendedName>
        <fullName evidence="4">Flagellar assembly factor FliW</fullName>
    </recommendedName>
</protein>
<dbReference type="AlphaFoldDB" id="A0A7G7VLX4"/>
<name>A0A7G7VLX4_9FIRM</name>
<comment type="subcellular location">
    <subcellularLocation>
        <location evidence="4">Cytoplasm</location>
    </subcellularLocation>
</comment>
<dbReference type="KEGG" id="stim:H1B31_04085"/>